<keyword evidence="1" id="KW-0732">Signal</keyword>
<keyword evidence="3" id="KW-0812">Transmembrane</keyword>
<evidence type="ECO:0000256" key="1">
    <source>
        <dbReference type="ARBA" id="ARBA00022729"/>
    </source>
</evidence>
<dbReference type="PANTHER" id="PTHR33619">
    <property type="entry name" value="POLYSACCHARIDE EXPORT PROTEIN GFCE-RELATED"/>
    <property type="match status" value="1"/>
</dbReference>
<name>A0A1U7PW48_9FLAO</name>
<keyword evidence="6" id="KW-1185">Reference proteome</keyword>
<organism evidence="5 6">
    <name type="scientific">Epilithonimonas bovis DSM 19482</name>
    <dbReference type="NCBI Taxonomy" id="1121284"/>
    <lineage>
        <taxon>Bacteria</taxon>
        <taxon>Pseudomonadati</taxon>
        <taxon>Bacteroidota</taxon>
        <taxon>Flavobacteriia</taxon>
        <taxon>Flavobacteriales</taxon>
        <taxon>Weeksellaceae</taxon>
        <taxon>Chryseobacterium group</taxon>
        <taxon>Epilithonimonas</taxon>
    </lineage>
</organism>
<dbReference type="Proteomes" id="UP000187261">
    <property type="component" value="Unassembled WGS sequence"/>
</dbReference>
<dbReference type="PANTHER" id="PTHR33619:SF3">
    <property type="entry name" value="POLYSACCHARIDE EXPORT PROTEIN GFCE-RELATED"/>
    <property type="match status" value="1"/>
</dbReference>
<reference evidence="6" key="1">
    <citation type="submission" date="2016-10" db="EMBL/GenBank/DDBJ databases">
        <authorList>
            <person name="Varghese N."/>
            <person name="Submissions S."/>
        </authorList>
    </citation>
    <scope>NUCLEOTIDE SEQUENCE [LARGE SCALE GENOMIC DNA]</scope>
    <source>
        <strain evidence="6">DSM 19482</strain>
    </source>
</reference>
<feature type="domain" description="Polysaccharide export protein N-terminal" evidence="4">
    <location>
        <begin position="53"/>
        <end position="150"/>
    </location>
</feature>
<evidence type="ECO:0000256" key="3">
    <source>
        <dbReference type="SAM" id="Phobius"/>
    </source>
</evidence>
<protein>
    <submittedName>
        <fullName evidence="5">Polysaccharide export outer membrane protein</fullName>
    </submittedName>
</protein>
<dbReference type="InterPro" id="IPR049712">
    <property type="entry name" value="Poly_export"/>
</dbReference>
<feature type="transmembrane region" description="Helical" evidence="3">
    <location>
        <begin position="254"/>
        <end position="273"/>
    </location>
</feature>
<accession>A0A1U7PW48</accession>
<feature type="region of interest" description="Disordered" evidence="2">
    <location>
        <begin position="83"/>
        <end position="102"/>
    </location>
</feature>
<dbReference type="AlphaFoldDB" id="A0A1U7PW48"/>
<evidence type="ECO:0000256" key="2">
    <source>
        <dbReference type="SAM" id="MobiDB-lite"/>
    </source>
</evidence>
<proteinExistence type="predicted"/>
<evidence type="ECO:0000313" key="5">
    <source>
        <dbReference type="EMBL" id="SIT96203.1"/>
    </source>
</evidence>
<sequence length="274" mass="30158">MLSQTAYAAPTMKVFIYLCVVFCLAASCQPKQNMIYMSNHHFEDEVSQARYTGLRIKSADVLEIKVSAFDDIAVKPFNLSTVTSTNSVSGSDDGNGSSGSSQLMVSSEGYITMPVLGRVYCLGMTRQELEQDLEERLKPYLTDPRVDVKLTNFNISVLGDVVSPGQKTSPNERLNLFQALALAGDMTPLGDRTQVKLVRYSEQSQKDTVVNLDLSDAGIVNSPYYYLQQNDILYVQPDKNAQIMANANNPNRTLFFQIAAALLALGTIIIAITK</sequence>
<dbReference type="EMBL" id="FTPU01000007">
    <property type="protein sequence ID" value="SIT96203.1"/>
    <property type="molecule type" value="Genomic_DNA"/>
</dbReference>
<dbReference type="Pfam" id="PF02563">
    <property type="entry name" value="Poly_export"/>
    <property type="match status" value="1"/>
</dbReference>
<dbReference type="STRING" id="1121284.SAMN05660493_00876"/>
<evidence type="ECO:0000259" key="4">
    <source>
        <dbReference type="Pfam" id="PF02563"/>
    </source>
</evidence>
<dbReference type="InterPro" id="IPR003715">
    <property type="entry name" value="Poly_export_N"/>
</dbReference>
<dbReference type="Gene3D" id="3.10.560.10">
    <property type="entry name" value="Outer membrane lipoprotein wza domain like"/>
    <property type="match status" value="1"/>
</dbReference>
<gene>
    <name evidence="5" type="ORF">SAMN05660493_00876</name>
</gene>
<keyword evidence="3" id="KW-1133">Transmembrane helix</keyword>
<keyword evidence="3" id="KW-0472">Membrane</keyword>
<evidence type="ECO:0000313" key="6">
    <source>
        <dbReference type="Proteomes" id="UP000187261"/>
    </source>
</evidence>
<dbReference type="GO" id="GO:0015159">
    <property type="term" value="F:polysaccharide transmembrane transporter activity"/>
    <property type="evidence" value="ECO:0007669"/>
    <property type="project" value="InterPro"/>
</dbReference>